<feature type="compositionally biased region" description="Basic residues" evidence="5">
    <location>
        <begin position="374"/>
        <end position="401"/>
    </location>
</feature>
<sequence>MHPTKFVSILQNVPMKPRSAWQVFIREHLKGTKTTQEGLTKSSTELSAKWKALSGHEKQKYYTIYESEKDAYEKAFAVAVNNASPKQFYQENLLRKKYKLPLLVDPKKPKRPLNAYLSYYQALRDSKHASMEGQPVAEQAKIVGRLYKELPESEKKIYKDKANQAMEQYKKQVAEYNREAEIQRINQREISSGNWSDDASWHAQYKDSAWIFAGGMSYDLTEGDIVCIFSQYGEIMHVLLVRDRKTGKSKGYAFLQYEDQRSTILAVDNLNGATVLGRVLRVDHSFGPKKHKRKDDEEESEEEGPMMNVAPELIEVGEDEIKEKKKKKKVESFEDNEDPMAEYFRKKKKKSKHHKRSRRERSRRERSRSPSPRRSSRSPSHHRERSPSPRRRSRSPQRRSRSPSYKSRSSRYRSRSPRSPRESHRYRSPSPRR</sequence>
<dbReference type="GO" id="GO:0005686">
    <property type="term" value="C:U2 snRNP"/>
    <property type="evidence" value="ECO:0007669"/>
    <property type="project" value="TreeGrafter"/>
</dbReference>
<keyword evidence="3" id="KW-0539">Nucleus</keyword>
<dbReference type="InterPro" id="IPR051847">
    <property type="entry name" value="RNA_proc/Spliceosome_comp"/>
</dbReference>
<dbReference type="InterPro" id="IPR009071">
    <property type="entry name" value="HMG_box_dom"/>
</dbReference>
<feature type="compositionally biased region" description="Basic residues" evidence="5">
    <location>
        <begin position="408"/>
        <end position="418"/>
    </location>
</feature>
<dbReference type="PANTHER" id="PTHR45880:SF1">
    <property type="entry name" value="RNA-BINDING MOTIF PROTEIN, X-LINKED 2"/>
    <property type="match status" value="1"/>
</dbReference>
<evidence type="ECO:0008006" key="10">
    <source>
        <dbReference type="Google" id="ProtNLM"/>
    </source>
</evidence>
<reference evidence="8" key="1">
    <citation type="journal article" date="2020" name="Microb. Genom.">
        <title>Genetic diversity of clinical and environmental Mucorales isolates obtained from an investigation of mucormycosis cases among solid organ transplant recipients.</title>
        <authorList>
            <person name="Nguyen M.H."/>
            <person name="Kaul D."/>
            <person name="Muto C."/>
            <person name="Cheng S.J."/>
            <person name="Richter R.A."/>
            <person name="Bruno V.M."/>
            <person name="Liu G."/>
            <person name="Beyhan S."/>
            <person name="Sundermann A.J."/>
            <person name="Mounaud S."/>
            <person name="Pasculle A.W."/>
            <person name="Nierman W.C."/>
            <person name="Driscoll E."/>
            <person name="Cumbie R."/>
            <person name="Clancy C.J."/>
            <person name="Dupont C.L."/>
        </authorList>
    </citation>
    <scope>NUCLEOTIDE SEQUENCE</scope>
    <source>
        <strain evidence="8">GL16</strain>
    </source>
</reference>
<keyword evidence="3" id="KW-0238">DNA-binding</keyword>
<feature type="compositionally biased region" description="Basic residues" evidence="5">
    <location>
        <begin position="345"/>
        <end position="366"/>
    </location>
</feature>
<dbReference type="GO" id="GO:0071011">
    <property type="term" value="C:precatalytic spliceosome"/>
    <property type="evidence" value="ECO:0007669"/>
    <property type="project" value="TreeGrafter"/>
</dbReference>
<evidence type="ECO:0000256" key="4">
    <source>
        <dbReference type="SAM" id="Coils"/>
    </source>
</evidence>
<dbReference type="GO" id="GO:0071013">
    <property type="term" value="C:catalytic step 2 spliceosome"/>
    <property type="evidence" value="ECO:0007669"/>
    <property type="project" value="TreeGrafter"/>
</dbReference>
<dbReference type="SUPFAM" id="SSF47095">
    <property type="entry name" value="HMG-box"/>
    <property type="match status" value="2"/>
</dbReference>
<organism evidence="8 9">
    <name type="scientific">Rhizopus oryzae</name>
    <name type="common">Mucormycosis agent</name>
    <name type="synonym">Rhizopus arrhizus var. delemar</name>
    <dbReference type="NCBI Taxonomy" id="64495"/>
    <lineage>
        <taxon>Eukaryota</taxon>
        <taxon>Fungi</taxon>
        <taxon>Fungi incertae sedis</taxon>
        <taxon>Mucoromycota</taxon>
        <taxon>Mucoromycotina</taxon>
        <taxon>Mucoromycetes</taxon>
        <taxon>Mucorales</taxon>
        <taxon>Mucorineae</taxon>
        <taxon>Rhizopodaceae</taxon>
        <taxon>Rhizopus</taxon>
    </lineage>
</organism>
<dbReference type="SMART" id="SM00398">
    <property type="entry name" value="HMG"/>
    <property type="match status" value="2"/>
</dbReference>
<dbReference type="AlphaFoldDB" id="A0A9P6YAX9"/>
<protein>
    <recommendedName>
        <fullName evidence="10">RRM domain-containing protein</fullName>
    </recommendedName>
</protein>
<evidence type="ECO:0000256" key="3">
    <source>
        <dbReference type="PROSITE-ProRule" id="PRU00267"/>
    </source>
</evidence>
<evidence type="ECO:0000256" key="5">
    <source>
        <dbReference type="SAM" id="MobiDB-lite"/>
    </source>
</evidence>
<dbReference type="GO" id="GO:0000398">
    <property type="term" value="P:mRNA splicing, via spliceosome"/>
    <property type="evidence" value="ECO:0007669"/>
    <property type="project" value="InterPro"/>
</dbReference>
<comment type="caution">
    <text evidence="8">The sequence shown here is derived from an EMBL/GenBank/DDBJ whole genome shotgun (WGS) entry which is preliminary data.</text>
</comment>
<dbReference type="GO" id="GO:0003677">
    <property type="term" value="F:DNA binding"/>
    <property type="evidence" value="ECO:0007669"/>
    <property type="project" value="UniProtKB-UniRule"/>
</dbReference>
<feature type="DNA-binding region" description="HMG box" evidence="3">
    <location>
        <begin position="14"/>
        <end position="80"/>
    </location>
</feature>
<dbReference type="Gene3D" id="1.10.30.10">
    <property type="entry name" value="High mobility group box domain"/>
    <property type="match status" value="2"/>
</dbReference>
<feature type="domain" description="HMG box" evidence="7">
    <location>
        <begin position="14"/>
        <end position="80"/>
    </location>
</feature>
<evidence type="ECO:0000313" key="9">
    <source>
        <dbReference type="Proteomes" id="UP000717996"/>
    </source>
</evidence>
<dbReference type="SMART" id="SM00360">
    <property type="entry name" value="RRM"/>
    <property type="match status" value="1"/>
</dbReference>
<accession>A0A9P6YAX9</accession>
<dbReference type="GO" id="GO:0003723">
    <property type="term" value="F:RNA binding"/>
    <property type="evidence" value="ECO:0007669"/>
    <property type="project" value="UniProtKB-UniRule"/>
</dbReference>
<feature type="coiled-coil region" evidence="4">
    <location>
        <begin position="159"/>
        <end position="186"/>
    </location>
</feature>
<evidence type="ECO:0000256" key="2">
    <source>
        <dbReference type="PROSITE-ProRule" id="PRU00176"/>
    </source>
</evidence>
<proteinExistence type="predicted"/>
<dbReference type="InterPro" id="IPR012677">
    <property type="entry name" value="Nucleotide-bd_a/b_plait_sf"/>
</dbReference>
<evidence type="ECO:0000259" key="6">
    <source>
        <dbReference type="PROSITE" id="PS50102"/>
    </source>
</evidence>
<dbReference type="OrthoDB" id="2573941at2759"/>
<feature type="region of interest" description="Disordered" evidence="5">
    <location>
        <begin position="287"/>
        <end position="433"/>
    </location>
</feature>
<feature type="domain" description="HMG box" evidence="7">
    <location>
        <begin position="109"/>
        <end position="177"/>
    </location>
</feature>
<dbReference type="CDD" id="cd00084">
    <property type="entry name" value="HMG-box_SF"/>
    <property type="match status" value="1"/>
</dbReference>
<dbReference type="InterPro" id="IPR045844">
    <property type="entry name" value="RRM_Ist3-like"/>
</dbReference>
<dbReference type="Gene3D" id="3.30.70.330">
    <property type="match status" value="1"/>
</dbReference>
<dbReference type="EMBL" id="JAANIT010000884">
    <property type="protein sequence ID" value="KAG1543754.1"/>
    <property type="molecule type" value="Genomic_DNA"/>
</dbReference>
<dbReference type="SUPFAM" id="SSF54928">
    <property type="entry name" value="RNA-binding domain, RBD"/>
    <property type="match status" value="1"/>
</dbReference>
<evidence type="ECO:0000259" key="7">
    <source>
        <dbReference type="PROSITE" id="PS50118"/>
    </source>
</evidence>
<dbReference type="InterPro" id="IPR000504">
    <property type="entry name" value="RRM_dom"/>
</dbReference>
<dbReference type="PROSITE" id="PS50102">
    <property type="entry name" value="RRM"/>
    <property type="match status" value="1"/>
</dbReference>
<dbReference type="PANTHER" id="PTHR45880">
    <property type="entry name" value="RNA-BINDING MOTIF PROTEIN, X-LINKED 2"/>
    <property type="match status" value="1"/>
</dbReference>
<evidence type="ECO:0000313" key="8">
    <source>
        <dbReference type="EMBL" id="KAG1543754.1"/>
    </source>
</evidence>
<evidence type="ECO:0000256" key="1">
    <source>
        <dbReference type="ARBA" id="ARBA00022884"/>
    </source>
</evidence>
<dbReference type="Pfam" id="PF00076">
    <property type="entry name" value="RRM_1"/>
    <property type="match status" value="1"/>
</dbReference>
<feature type="domain" description="RRM" evidence="6">
    <location>
        <begin position="209"/>
        <end position="287"/>
    </location>
</feature>
<gene>
    <name evidence="8" type="ORF">G6F51_006483</name>
</gene>
<feature type="DNA-binding region" description="HMG box" evidence="3">
    <location>
        <begin position="109"/>
        <end position="177"/>
    </location>
</feature>
<name>A0A9P6YAX9_RHIOR</name>
<dbReference type="Proteomes" id="UP000717996">
    <property type="component" value="Unassembled WGS sequence"/>
</dbReference>
<keyword evidence="4" id="KW-0175">Coiled coil</keyword>
<dbReference type="InterPro" id="IPR036910">
    <property type="entry name" value="HMG_box_dom_sf"/>
</dbReference>
<dbReference type="InterPro" id="IPR035979">
    <property type="entry name" value="RBD_domain_sf"/>
</dbReference>
<dbReference type="PROSITE" id="PS50118">
    <property type="entry name" value="HMG_BOX_2"/>
    <property type="match status" value="2"/>
</dbReference>
<keyword evidence="1 2" id="KW-0694">RNA-binding</keyword>
<dbReference type="Pfam" id="PF00505">
    <property type="entry name" value="HMG_box"/>
    <property type="match status" value="2"/>
</dbReference>
<dbReference type="CDD" id="cd12411">
    <property type="entry name" value="RRM_ist3_like"/>
    <property type="match status" value="1"/>
</dbReference>